<organism evidence="1 2">
    <name type="scientific">Pelatocladus maniniholoensis HA4357-MV3</name>
    <dbReference type="NCBI Taxonomy" id="1117104"/>
    <lineage>
        <taxon>Bacteria</taxon>
        <taxon>Bacillati</taxon>
        <taxon>Cyanobacteriota</taxon>
        <taxon>Cyanophyceae</taxon>
        <taxon>Nostocales</taxon>
        <taxon>Nostocaceae</taxon>
        <taxon>Pelatocladus</taxon>
    </lineage>
</organism>
<sequence length="54" mass="6010">MISTLIAGLSLLILSGIAESFMSYMLFTKISNYPEDKIIQSVNSEQLLKRATDN</sequence>
<reference evidence="1" key="2">
    <citation type="journal article" date="2022" name="Microbiol. Resour. Announc.">
        <title>Metagenome Sequencing to Explore Phylogenomics of Terrestrial Cyanobacteria.</title>
        <authorList>
            <person name="Ward R.D."/>
            <person name="Stajich J.E."/>
            <person name="Johansen J.R."/>
            <person name="Huntemann M."/>
            <person name="Clum A."/>
            <person name="Foster B."/>
            <person name="Foster B."/>
            <person name="Roux S."/>
            <person name="Palaniappan K."/>
            <person name="Varghese N."/>
            <person name="Mukherjee S."/>
            <person name="Reddy T.B.K."/>
            <person name="Daum C."/>
            <person name="Copeland A."/>
            <person name="Chen I.A."/>
            <person name="Ivanova N.N."/>
            <person name="Kyrpides N.C."/>
            <person name="Shapiro N."/>
            <person name="Eloe-Fadrosh E.A."/>
            <person name="Pietrasiak N."/>
        </authorList>
    </citation>
    <scope>NUCLEOTIDE SEQUENCE</scope>
    <source>
        <strain evidence="1">HA4357-MV3</strain>
    </source>
</reference>
<name>A0A9E3HDQ5_9NOST</name>
<gene>
    <name evidence="1" type="ORF">KME28_24725</name>
</gene>
<dbReference type="EMBL" id="JAHHHW010000143">
    <property type="protein sequence ID" value="MBW4434829.1"/>
    <property type="molecule type" value="Genomic_DNA"/>
</dbReference>
<dbReference type="Proteomes" id="UP000813215">
    <property type="component" value="Unassembled WGS sequence"/>
</dbReference>
<reference evidence="1" key="1">
    <citation type="submission" date="2021-05" db="EMBL/GenBank/DDBJ databases">
        <authorList>
            <person name="Pietrasiak N."/>
            <person name="Ward R."/>
            <person name="Stajich J.E."/>
            <person name="Kurbessoian T."/>
        </authorList>
    </citation>
    <scope>NUCLEOTIDE SEQUENCE</scope>
    <source>
        <strain evidence="1">HA4357-MV3</strain>
    </source>
</reference>
<proteinExistence type="predicted"/>
<protein>
    <submittedName>
        <fullName evidence="1">Uncharacterized protein</fullName>
    </submittedName>
</protein>
<evidence type="ECO:0000313" key="1">
    <source>
        <dbReference type="EMBL" id="MBW4434829.1"/>
    </source>
</evidence>
<dbReference type="AlphaFoldDB" id="A0A9E3HDQ5"/>
<comment type="caution">
    <text evidence="1">The sequence shown here is derived from an EMBL/GenBank/DDBJ whole genome shotgun (WGS) entry which is preliminary data.</text>
</comment>
<accession>A0A9E3HDQ5</accession>
<evidence type="ECO:0000313" key="2">
    <source>
        <dbReference type="Proteomes" id="UP000813215"/>
    </source>
</evidence>